<dbReference type="GO" id="GO:0003677">
    <property type="term" value="F:DNA binding"/>
    <property type="evidence" value="ECO:0007669"/>
    <property type="project" value="UniProtKB-KW"/>
</dbReference>
<dbReference type="GO" id="GO:0009307">
    <property type="term" value="P:DNA restriction-modification system"/>
    <property type="evidence" value="ECO:0007669"/>
    <property type="project" value="UniProtKB-KW"/>
</dbReference>
<reference evidence="3 4" key="1">
    <citation type="submission" date="2018-06" db="EMBL/GenBank/DDBJ databases">
        <authorList>
            <consortium name="Pathogen Informatics"/>
            <person name="Doyle S."/>
        </authorList>
    </citation>
    <scope>NUCLEOTIDE SEQUENCE [LARGE SCALE GENOMIC DNA]</scope>
    <source>
        <strain evidence="3 4">NCTC7582</strain>
    </source>
</reference>
<keyword evidence="2" id="KW-0238">DNA-binding</keyword>
<accession>A0A2X0XHQ8</accession>
<evidence type="ECO:0000313" key="4">
    <source>
        <dbReference type="Proteomes" id="UP000251431"/>
    </source>
</evidence>
<name>A0A2X0XHQ8_9BACI</name>
<protein>
    <submittedName>
        <fullName evidence="3">Type I restriction modification DNA specificity domain</fullName>
    </submittedName>
</protein>
<dbReference type="RefSeq" id="WP_048394834.1">
    <property type="nucleotide sequence ID" value="NZ_CP134502.1"/>
</dbReference>
<sequence length="217" mass="25173">MVKQFFLEEIAKVQIGHLIVNDQCFTREGTPFITKATLLKLLVDDDASQVPKIDHTVDSLNLSLVPAKSILLNKLNLKETIIYQCKKAVCIGHDIIAIIPNESIVVSDYLFHFFKWYQINKERRHILRLIIELPPLDIQHRAAQLLNAIQHLLMNKDSLVTAVEKLPQYFDNVSKQVNQHSKNLHHSFEQLQYLYADMLHKVYNGDFLNDSFQRLSN</sequence>
<dbReference type="Proteomes" id="UP000251431">
    <property type="component" value="Unassembled WGS sequence"/>
</dbReference>
<dbReference type="InterPro" id="IPR044946">
    <property type="entry name" value="Restrct_endonuc_typeI_TRD_sf"/>
</dbReference>
<dbReference type="AlphaFoldDB" id="A0A2X0XHQ8"/>
<dbReference type="EMBL" id="UAQE01000001">
    <property type="protein sequence ID" value="SPT96933.1"/>
    <property type="molecule type" value="Genomic_DNA"/>
</dbReference>
<dbReference type="SUPFAM" id="SSF116734">
    <property type="entry name" value="DNA methylase specificity domain"/>
    <property type="match status" value="1"/>
</dbReference>
<evidence type="ECO:0000256" key="1">
    <source>
        <dbReference type="ARBA" id="ARBA00022747"/>
    </source>
</evidence>
<dbReference type="Gene3D" id="3.90.220.20">
    <property type="entry name" value="DNA methylase specificity domains"/>
    <property type="match status" value="1"/>
</dbReference>
<keyword evidence="1" id="KW-0680">Restriction system</keyword>
<organism evidence="3 4">
    <name type="scientific">Lysinibacillus capsici</name>
    <dbReference type="NCBI Taxonomy" id="2115968"/>
    <lineage>
        <taxon>Bacteria</taxon>
        <taxon>Bacillati</taxon>
        <taxon>Bacillota</taxon>
        <taxon>Bacilli</taxon>
        <taxon>Bacillales</taxon>
        <taxon>Bacillaceae</taxon>
        <taxon>Lysinibacillus</taxon>
    </lineage>
</organism>
<evidence type="ECO:0000313" key="3">
    <source>
        <dbReference type="EMBL" id="SPT96933.1"/>
    </source>
</evidence>
<evidence type="ECO:0000256" key="2">
    <source>
        <dbReference type="ARBA" id="ARBA00023125"/>
    </source>
</evidence>
<gene>
    <name evidence="3" type="ORF">NCTC7582_00794</name>
</gene>
<proteinExistence type="predicted"/>